<proteinExistence type="predicted"/>
<gene>
    <name evidence="1" type="ORF">HMPREF9249_02383</name>
</gene>
<evidence type="ECO:0000313" key="2">
    <source>
        <dbReference type="Proteomes" id="UP000004722"/>
    </source>
</evidence>
<dbReference type="RefSeq" id="WP_005729866.1">
    <property type="nucleotide sequence ID" value="NZ_JH932275.1"/>
</dbReference>
<dbReference type="PATRIC" id="fig|883092.3.peg.2367"/>
<comment type="caution">
    <text evidence="1">The sequence shown here is derived from an EMBL/GenBank/DDBJ whole genome shotgun (WGS) entry which is preliminary data.</text>
</comment>
<dbReference type="EMBL" id="AGZG01000115">
    <property type="protein sequence ID" value="EKB62160.1"/>
    <property type="molecule type" value="Genomic_DNA"/>
</dbReference>
<evidence type="ECO:0000313" key="1">
    <source>
        <dbReference type="EMBL" id="EKB62160.1"/>
    </source>
</evidence>
<dbReference type="Proteomes" id="UP000004722">
    <property type="component" value="Unassembled WGS sequence"/>
</dbReference>
<name>K1LZA9_9LACO</name>
<dbReference type="OrthoDB" id="2300713at2"/>
<dbReference type="AlphaFoldDB" id="K1LZA9"/>
<reference evidence="1 2" key="1">
    <citation type="submission" date="2012-07" db="EMBL/GenBank/DDBJ databases">
        <title>The Genome Sequence of Lactobacillus crispatus FB077-07.</title>
        <authorList>
            <consortium name="The Broad Institute Genome Sequencing Platform"/>
            <person name="Earl A."/>
            <person name="Ward D."/>
            <person name="Feldgarden M."/>
            <person name="Gevers D."/>
            <person name="Saerens B."/>
            <person name="Vaneechoutte M."/>
            <person name="Walker B."/>
            <person name="Young S.K."/>
            <person name="Zeng Q."/>
            <person name="Gargeya S."/>
            <person name="Fitzgerald M."/>
            <person name="Haas B."/>
            <person name="Abouelleil A."/>
            <person name="Alvarado L."/>
            <person name="Arachchi H.M."/>
            <person name="Berlin A.M."/>
            <person name="Chapman S.B."/>
            <person name="Goldberg J."/>
            <person name="Griggs A."/>
            <person name="Gujja S."/>
            <person name="Hansen M."/>
            <person name="Howarth C."/>
            <person name="Imamovic A."/>
            <person name="Larimer J."/>
            <person name="McCowen C."/>
            <person name="Montmayeur A."/>
            <person name="Murphy C."/>
            <person name="Neiman D."/>
            <person name="Pearson M."/>
            <person name="Priest M."/>
            <person name="Roberts A."/>
            <person name="Saif S."/>
            <person name="Shea T."/>
            <person name="Sisk P."/>
            <person name="Sykes S."/>
            <person name="Wortman J."/>
            <person name="Nusbaum C."/>
            <person name="Birren B."/>
        </authorList>
    </citation>
    <scope>NUCLEOTIDE SEQUENCE [LARGE SCALE GENOMIC DNA]</scope>
    <source>
        <strain evidence="1 2">FB077-07</strain>
    </source>
</reference>
<organism evidence="1 2">
    <name type="scientific">Lactobacillus crispatus FB077-07</name>
    <dbReference type="NCBI Taxonomy" id="883092"/>
    <lineage>
        <taxon>Bacteria</taxon>
        <taxon>Bacillati</taxon>
        <taxon>Bacillota</taxon>
        <taxon>Bacilli</taxon>
        <taxon>Lactobacillales</taxon>
        <taxon>Lactobacillaceae</taxon>
        <taxon>Lactobacillus</taxon>
    </lineage>
</organism>
<dbReference type="HOGENOM" id="CLU_1494443_0_0_9"/>
<sequence>MENYKIGNLKYLQHIDRMKIGPRREPLMEHVKHCPGCRDCIMWQAVLKQKAELLDHQELAGGISRGQAYAMRTTHTIQYYYPEGDEIRNPDGSLNKNVYLKLKNVDRGGSEDKKGGGFTDPDIFQYFHINSGESGKFKHENFPEWRDKDKRTEYLDGDGYDAIKQYNEKYGEHKTTRVKRDLKFH</sequence>
<accession>K1LZA9</accession>
<protein>
    <submittedName>
        <fullName evidence="1">Uncharacterized protein</fullName>
    </submittedName>
</protein>